<sequence length="100" mass="11291">MNDQQSNQRGIDATQVLESAVFKEAMTILKQAVVDQWKDSPIRDKEGQLLLLQLAKLTDKFEGILIGIVETGKLAKSRIDINALRDETAGRRIMRRVANR</sequence>
<evidence type="ECO:0000313" key="3">
    <source>
        <dbReference type="EMBL" id="CAB4183850.1"/>
    </source>
</evidence>
<evidence type="ECO:0000313" key="4">
    <source>
        <dbReference type="EMBL" id="CAB4214976.1"/>
    </source>
</evidence>
<name>A0A6J5QGM0_9CAUD</name>
<evidence type="ECO:0000313" key="1">
    <source>
        <dbReference type="EMBL" id="CAB4172568.1"/>
    </source>
</evidence>
<evidence type="ECO:0000313" key="2">
    <source>
        <dbReference type="EMBL" id="CAB4178554.1"/>
    </source>
</evidence>
<dbReference type="EMBL" id="LR796966">
    <property type="protein sequence ID" value="CAB4178554.1"/>
    <property type="molecule type" value="Genomic_DNA"/>
</dbReference>
<gene>
    <name evidence="2" type="ORF">UFOVP1018_10</name>
    <name evidence="3" type="ORF">UFOVP1105_11</name>
    <name evidence="4" type="ORF">UFOVP1470_12</name>
    <name evidence="1" type="ORF">UFOVP939_14</name>
</gene>
<organism evidence="3">
    <name type="scientific">uncultured Caudovirales phage</name>
    <dbReference type="NCBI Taxonomy" id="2100421"/>
    <lineage>
        <taxon>Viruses</taxon>
        <taxon>Duplodnaviria</taxon>
        <taxon>Heunggongvirae</taxon>
        <taxon>Uroviricota</taxon>
        <taxon>Caudoviricetes</taxon>
        <taxon>Peduoviridae</taxon>
        <taxon>Maltschvirus</taxon>
        <taxon>Maltschvirus maltsch</taxon>
    </lineage>
</organism>
<accession>A0A6J5QGM0</accession>
<reference evidence="3" key="1">
    <citation type="submission" date="2020-05" db="EMBL/GenBank/DDBJ databases">
        <authorList>
            <person name="Chiriac C."/>
            <person name="Salcher M."/>
            <person name="Ghai R."/>
            <person name="Kavagutti S V."/>
        </authorList>
    </citation>
    <scope>NUCLEOTIDE SEQUENCE</scope>
</reference>
<protein>
    <submittedName>
        <fullName evidence="3">Uncharacterized protein</fullName>
    </submittedName>
</protein>
<dbReference type="EMBL" id="LR796887">
    <property type="protein sequence ID" value="CAB4172568.1"/>
    <property type="molecule type" value="Genomic_DNA"/>
</dbReference>
<dbReference type="EMBL" id="LR797419">
    <property type="protein sequence ID" value="CAB4214976.1"/>
    <property type="molecule type" value="Genomic_DNA"/>
</dbReference>
<dbReference type="EMBL" id="LR797054">
    <property type="protein sequence ID" value="CAB4183850.1"/>
    <property type="molecule type" value="Genomic_DNA"/>
</dbReference>
<proteinExistence type="predicted"/>